<sequence length="306" mass="33859">MVRLQENASAEDRAACEQWRAAHPEHERAWQRAQRINEMFGMLPAGVGMHTLDAAARRERRNAIKLFGALLVAGPAAYLAHFAYRAAPWQQWTAAHRTGIGERRSINLADGTRIELNTSTSLDVAFSATERRLMLYEGEILVQTGTDSSVTVHRPFVVQTEQGRITALGTRFVVRELGGQAATQVAVFEHAVEVATHTAPQALTLLRAGEQAHFAGTVGPVSPLDTHVADWSRGSLFADHMRLEDFATELGRYRPGVLRCARDVADLRISGVFQLDNTDNILTALPQTLPVRITYRTRFWVEIAAA</sequence>
<evidence type="ECO:0000259" key="3">
    <source>
        <dbReference type="Pfam" id="PF16220"/>
    </source>
</evidence>
<dbReference type="PANTHER" id="PTHR30273">
    <property type="entry name" value="PERIPLASMIC SIGNAL SENSOR AND SIGMA FACTOR ACTIVATOR FECR-RELATED"/>
    <property type="match status" value="1"/>
</dbReference>
<dbReference type="Pfam" id="PF04773">
    <property type="entry name" value="FecR"/>
    <property type="match status" value="1"/>
</dbReference>
<dbReference type="PIRSF" id="PIRSF018266">
    <property type="entry name" value="FecR"/>
    <property type="match status" value="1"/>
</dbReference>
<gene>
    <name evidence="4" type="ORF">SAMN05216551_102497</name>
</gene>
<dbReference type="InterPro" id="IPR032623">
    <property type="entry name" value="FecR_N"/>
</dbReference>
<dbReference type="Proteomes" id="UP000243719">
    <property type="component" value="Unassembled WGS sequence"/>
</dbReference>
<keyword evidence="1" id="KW-0812">Transmembrane</keyword>
<feature type="transmembrane region" description="Helical" evidence="1">
    <location>
        <begin position="66"/>
        <end position="84"/>
    </location>
</feature>
<feature type="domain" description="FecR protein" evidence="2">
    <location>
        <begin position="96"/>
        <end position="193"/>
    </location>
</feature>
<dbReference type="EMBL" id="FNLO01000002">
    <property type="protein sequence ID" value="SDV47341.1"/>
    <property type="molecule type" value="Genomic_DNA"/>
</dbReference>
<dbReference type="PANTHER" id="PTHR30273:SF2">
    <property type="entry name" value="PROTEIN FECR"/>
    <property type="match status" value="1"/>
</dbReference>
<evidence type="ECO:0000313" key="4">
    <source>
        <dbReference type="EMBL" id="SDV47341.1"/>
    </source>
</evidence>
<dbReference type="Gene3D" id="2.60.120.1440">
    <property type="match status" value="1"/>
</dbReference>
<keyword evidence="1" id="KW-1133">Transmembrane helix</keyword>
<dbReference type="GO" id="GO:0016989">
    <property type="term" value="F:sigma factor antagonist activity"/>
    <property type="evidence" value="ECO:0007669"/>
    <property type="project" value="TreeGrafter"/>
</dbReference>
<dbReference type="InterPro" id="IPR012373">
    <property type="entry name" value="Ferrdict_sens_TM"/>
</dbReference>
<evidence type="ECO:0000313" key="5">
    <source>
        <dbReference type="Proteomes" id="UP000243719"/>
    </source>
</evidence>
<reference evidence="5" key="1">
    <citation type="submission" date="2016-09" db="EMBL/GenBank/DDBJ databases">
        <authorList>
            <person name="Varghese N."/>
            <person name="Submissions S."/>
        </authorList>
    </citation>
    <scope>NUCLEOTIDE SEQUENCE [LARGE SCALE GENOMIC DNA]</scope>
    <source>
        <strain evidence="5">JS23</strain>
    </source>
</reference>
<proteinExistence type="predicted"/>
<dbReference type="Pfam" id="PF16220">
    <property type="entry name" value="DUF4880"/>
    <property type="match status" value="1"/>
</dbReference>
<accession>A0A1H2PLI0</accession>
<feature type="domain" description="FecR N-terminal" evidence="3">
    <location>
        <begin position="1"/>
        <end position="35"/>
    </location>
</feature>
<protein>
    <submittedName>
        <fullName evidence="4">FecR family protein</fullName>
    </submittedName>
</protein>
<organism evidence="4 5">
    <name type="scientific">Chitinasiproducens palmae</name>
    <dbReference type="NCBI Taxonomy" id="1770053"/>
    <lineage>
        <taxon>Bacteria</taxon>
        <taxon>Pseudomonadati</taxon>
        <taxon>Pseudomonadota</taxon>
        <taxon>Betaproteobacteria</taxon>
        <taxon>Burkholderiales</taxon>
        <taxon>Burkholderiaceae</taxon>
        <taxon>Chitinasiproducens</taxon>
    </lineage>
</organism>
<keyword evidence="5" id="KW-1185">Reference proteome</keyword>
<name>A0A1H2PLI0_9BURK</name>
<evidence type="ECO:0000259" key="2">
    <source>
        <dbReference type="Pfam" id="PF04773"/>
    </source>
</evidence>
<dbReference type="InterPro" id="IPR006860">
    <property type="entry name" value="FecR"/>
</dbReference>
<evidence type="ECO:0000256" key="1">
    <source>
        <dbReference type="SAM" id="Phobius"/>
    </source>
</evidence>
<dbReference type="AlphaFoldDB" id="A0A1H2PLI0"/>
<keyword evidence="1" id="KW-0472">Membrane</keyword>
<dbReference type="STRING" id="1770053.SAMN05216551_102497"/>